<feature type="region of interest" description="Disordered" evidence="1">
    <location>
        <begin position="865"/>
        <end position="907"/>
    </location>
</feature>
<comment type="caution">
    <text evidence="3">The sequence shown here is derived from an EMBL/GenBank/DDBJ whole genome shotgun (WGS) entry which is preliminary data.</text>
</comment>
<gene>
    <name evidence="3" type="ORF">BTJ68_10359</name>
</gene>
<dbReference type="CDD" id="cd14297">
    <property type="entry name" value="UBA2_spUBP14_like"/>
    <property type="match status" value="1"/>
</dbReference>
<feature type="region of interest" description="Disordered" evidence="1">
    <location>
        <begin position="324"/>
        <end position="437"/>
    </location>
</feature>
<feature type="compositionally biased region" description="Polar residues" evidence="1">
    <location>
        <begin position="259"/>
        <end position="274"/>
    </location>
</feature>
<dbReference type="VEuPathDB" id="FungiDB:BTJ68_10359"/>
<reference evidence="3 4" key="1">
    <citation type="submission" date="2017-01" db="EMBL/GenBank/DDBJ databases">
        <title>The recent genome duplication of the halophilic yeast Hortaea werneckii: insights from long-read sequencing.</title>
        <authorList>
            <person name="Sinha S."/>
            <person name="Flibotte S."/>
            <person name="Neira M."/>
            <person name="Lenassi M."/>
            <person name="Gostincar C."/>
            <person name="Stajich J.E."/>
            <person name="Nislow C.E."/>
        </authorList>
    </citation>
    <scope>NUCLEOTIDE SEQUENCE [LARGE SCALE GENOMIC DNA]</scope>
    <source>
        <strain evidence="3 4">EXF-2000</strain>
    </source>
</reference>
<feature type="region of interest" description="Disordered" evidence="1">
    <location>
        <begin position="222"/>
        <end position="300"/>
    </location>
</feature>
<feature type="region of interest" description="Disordered" evidence="1">
    <location>
        <begin position="98"/>
        <end position="136"/>
    </location>
</feature>
<evidence type="ECO:0000313" key="3">
    <source>
        <dbReference type="EMBL" id="OTA31143.1"/>
    </source>
</evidence>
<name>A0A1Z5T538_HORWE</name>
<dbReference type="InterPro" id="IPR009060">
    <property type="entry name" value="UBA-like_sf"/>
</dbReference>
<dbReference type="InterPro" id="IPR015940">
    <property type="entry name" value="UBA"/>
</dbReference>
<proteinExistence type="predicted"/>
<dbReference type="EMBL" id="MUNK01000121">
    <property type="protein sequence ID" value="OTA31143.1"/>
    <property type="molecule type" value="Genomic_DNA"/>
</dbReference>
<accession>A0A1Z5T538</accession>
<dbReference type="Gene3D" id="1.10.8.10">
    <property type="entry name" value="DNA helicase RuvA subunit, C-terminal domain"/>
    <property type="match status" value="1"/>
</dbReference>
<dbReference type="SUPFAM" id="SSF46934">
    <property type="entry name" value="UBA-like"/>
    <property type="match status" value="1"/>
</dbReference>
<feature type="compositionally biased region" description="Low complexity" evidence="1">
    <location>
        <begin position="235"/>
        <end position="249"/>
    </location>
</feature>
<dbReference type="InParanoid" id="A0A1Z5T538"/>
<dbReference type="PROSITE" id="PS50030">
    <property type="entry name" value="UBA"/>
    <property type="match status" value="1"/>
</dbReference>
<feature type="compositionally biased region" description="Basic and acidic residues" evidence="1">
    <location>
        <begin position="358"/>
        <end position="382"/>
    </location>
</feature>
<feature type="region of interest" description="Disordered" evidence="1">
    <location>
        <begin position="1"/>
        <end position="85"/>
    </location>
</feature>
<evidence type="ECO:0000259" key="2">
    <source>
        <dbReference type="PROSITE" id="PS50030"/>
    </source>
</evidence>
<sequence>MREDESRAGDTNASRRSVSIFSRRGTDTPSATLPSLVRAAVAAAQPSTTGSPGWKARRRSAPVSRSLMPGRREAGNGTVLNAVPATEPRPMAALEEEMATSPNDEILSAVSKDPPEQAANDVRSRQSSPSTSRNAECQDINEAKSRIGVWVNGIAQWDESFLRQADRNCGSHSMERPDLANDVSGLKSKSERILETSPLLQSRPCVGSVDSSGVDAAEPIIAPAVPPKDARHSLRSLQTSDSSSYSSALDGEDTDSSKRSSATSIEPSPPINSKSSKRLSGRVLSRNTNKGRDGGRCLLSPINISKPLTLEPVAARTRSSPLLHDPVSSALYSTPPRSYLKPTEEQIGGLSEGSATTAEDHENRDVHHDETSTGPVEHHESAEAVLQPLEHAPTLPRRSRKREWRNPAQRPPQPKTCLQQPSRRRSESELRPKSVDVEQKVLINEPGLLRRKSASKPANGLRTHDFTQLIPMTDEKIVFEPDYMASGFEMFDAASGRDSSETGATLPSTVSLLAVENDVMAGDSGLLRILSSLGSLEDLRNSAQVNKGMYRVYRANENELIRTVTWNQFPALWECLEWSKSTKTSDTTPYQYMQQRTSSTGVVESMKSLIYERCQSCIRPETAAALSEPTSSFSRRVDDALWRIWCFCRIFGCGKSREDDLNGQLDWLKGGPLANSQGCVATVNTNLDFDMSSVLLNAPEHFAKGNEGGLDAEQLYDMTEVWSCLTMLLEGYLGRTSIARQNGVFGGCDVNEGDSGREEYLLEEWVCHILTMGLDVVLVLAKHANDDIATGFQLAHDRGWTDWTPQQYTGSRISFLKEPVARLYEERIAAAAQQLSGSSRQARRQSGQRHVASLAAEMRFRRQRGSYCGPSPVESNTGRSSGLHARRDSIFDGLRSPSESSDSRNGYASPILRSPISALSGPQSSVGSQWSNRRISPIIEDRVDTFNRMSLQNFAGLADSTSVHAVNKVIEMGFTSAQAQEALKKTDMGDGLRVDRAVDWLLRR</sequence>
<feature type="domain" description="UBA" evidence="2">
    <location>
        <begin position="957"/>
        <end position="1004"/>
    </location>
</feature>
<feature type="compositionally biased region" description="Polar residues" evidence="1">
    <location>
        <begin position="125"/>
        <end position="135"/>
    </location>
</feature>
<feature type="compositionally biased region" description="Polar residues" evidence="1">
    <location>
        <begin position="9"/>
        <end position="20"/>
    </location>
</feature>
<keyword evidence="4" id="KW-1185">Reference proteome</keyword>
<dbReference type="AlphaFoldDB" id="A0A1Z5T538"/>
<dbReference type="STRING" id="1157616.A0A1Z5T538"/>
<feature type="compositionally biased region" description="Basic and acidic residues" evidence="1">
    <location>
        <begin position="424"/>
        <end position="437"/>
    </location>
</feature>
<feature type="compositionally biased region" description="Polar residues" evidence="1">
    <location>
        <begin position="897"/>
        <end position="906"/>
    </location>
</feature>
<evidence type="ECO:0000313" key="4">
    <source>
        <dbReference type="Proteomes" id="UP000194280"/>
    </source>
</evidence>
<feature type="region of interest" description="Disordered" evidence="1">
    <location>
        <begin position="169"/>
        <end position="190"/>
    </location>
</feature>
<protein>
    <recommendedName>
        <fullName evidence="2">UBA domain-containing protein</fullName>
    </recommendedName>
</protein>
<dbReference type="OrthoDB" id="5376710at2759"/>
<dbReference type="Proteomes" id="UP000194280">
    <property type="component" value="Unassembled WGS sequence"/>
</dbReference>
<evidence type="ECO:0000256" key="1">
    <source>
        <dbReference type="SAM" id="MobiDB-lite"/>
    </source>
</evidence>
<organism evidence="3 4">
    <name type="scientific">Hortaea werneckii EXF-2000</name>
    <dbReference type="NCBI Taxonomy" id="1157616"/>
    <lineage>
        <taxon>Eukaryota</taxon>
        <taxon>Fungi</taxon>
        <taxon>Dikarya</taxon>
        <taxon>Ascomycota</taxon>
        <taxon>Pezizomycotina</taxon>
        <taxon>Dothideomycetes</taxon>
        <taxon>Dothideomycetidae</taxon>
        <taxon>Mycosphaerellales</taxon>
        <taxon>Teratosphaeriaceae</taxon>
        <taxon>Hortaea</taxon>
    </lineage>
</organism>